<evidence type="ECO:0000259" key="2">
    <source>
        <dbReference type="Pfam" id="PF00460"/>
    </source>
</evidence>
<dbReference type="EMBL" id="AONI01000015">
    <property type="protein sequence ID" value="EPX77335.1"/>
    <property type="molecule type" value="Genomic_DNA"/>
</dbReference>
<organism evidence="3 4">
    <name type="scientific">Litoreibacter arenae DSM 19593</name>
    <dbReference type="NCBI Taxonomy" id="1123360"/>
    <lineage>
        <taxon>Bacteria</taxon>
        <taxon>Pseudomonadati</taxon>
        <taxon>Pseudomonadota</taxon>
        <taxon>Alphaproteobacteria</taxon>
        <taxon>Rhodobacterales</taxon>
        <taxon>Roseobacteraceae</taxon>
        <taxon>Litoreibacter</taxon>
    </lineage>
</organism>
<keyword evidence="3" id="KW-0966">Cell projection</keyword>
<dbReference type="Proteomes" id="UP000015351">
    <property type="component" value="Unassembled WGS sequence"/>
</dbReference>
<gene>
    <name evidence="3" type="ORF">thalar_03057</name>
</gene>
<evidence type="ECO:0000313" key="3">
    <source>
        <dbReference type="EMBL" id="EPX77335.1"/>
    </source>
</evidence>
<protein>
    <submittedName>
        <fullName evidence="3">Flagellar basal-body rod protein FlgB</fullName>
    </submittedName>
</protein>
<dbReference type="GO" id="GO:0009425">
    <property type="term" value="C:bacterial-type flagellum basal body"/>
    <property type="evidence" value="ECO:0007669"/>
    <property type="project" value="UniProtKB-SubCell"/>
</dbReference>
<evidence type="ECO:0000256" key="1">
    <source>
        <dbReference type="ARBA" id="ARBA00004117"/>
    </source>
</evidence>
<name>S9RGW2_9RHOB</name>
<dbReference type="eggNOG" id="COG1815">
    <property type="taxonomic scope" value="Bacteria"/>
</dbReference>
<keyword evidence="3" id="KW-0282">Flagellum</keyword>
<comment type="caution">
    <text evidence="3">The sequence shown here is derived from an EMBL/GenBank/DDBJ whole genome shotgun (WGS) entry which is preliminary data.</text>
</comment>
<dbReference type="Pfam" id="PF00460">
    <property type="entry name" value="Flg_bb_rod"/>
    <property type="match status" value="1"/>
</dbReference>
<accession>S9RGW2</accession>
<dbReference type="RefSeq" id="WP_021102406.1">
    <property type="nucleotide sequence ID" value="NZ_KE557314.1"/>
</dbReference>
<reference evidence="4" key="1">
    <citation type="journal article" date="2013" name="Stand. Genomic Sci.">
        <title>Genome sequence of the Litoreibacter arenae type strain (DSM 19593(T)), a member of the Roseobacter clade isolated from sea sand.</title>
        <authorList>
            <person name="Riedel T."/>
            <person name="Fiebig A."/>
            <person name="Petersen J."/>
            <person name="Gronow S."/>
            <person name="Kyrpides N.C."/>
            <person name="Goker M."/>
            <person name="Klenk H.P."/>
        </authorList>
    </citation>
    <scope>NUCLEOTIDE SEQUENCE [LARGE SCALE GENOMIC DNA]</scope>
    <source>
        <strain evidence="4">DSM 19593</strain>
    </source>
</reference>
<feature type="domain" description="Flagellar basal body rod protein N-terminal" evidence="2">
    <location>
        <begin position="19"/>
        <end position="38"/>
    </location>
</feature>
<dbReference type="STRING" id="1123360.thalar_03057"/>
<keyword evidence="3" id="KW-0969">Cilium</keyword>
<dbReference type="HOGENOM" id="CLU_125463_2_1_5"/>
<dbReference type="InterPro" id="IPR001444">
    <property type="entry name" value="Flag_bb_rod_N"/>
</dbReference>
<evidence type="ECO:0000313" key="4">
    <source>
        <dbReference type="Proteomes" id="UP000015351"/>
    </source>
</evidence>
<dbReference type="OrthoDB" id="9788334at2"/>
<dbReference type="NCBIfam" id="NF009270">
    <property type="entry name" value="PRK12627.1"/>
    <property type="match status" value="1"/>
</dbReference>
<comment type="subcellular location">
    <subcellularLocation>
        <location evidence="1">Bacterial flagellum basal body</location>
    </subcellularLocation>
</comment>
<dbReference type="AlphaFoldDB" id="S9RGW2"/>
<sequence>MFGSIALLQKSSLLARHAALQQNVVSKNVANVDTPGYRAQKVSAFTELDENTTSASAMKVSRSEHISKNSLYDENLIERDADHLAKPNGNTVSLEAQMLSAIEAERQHSKAMAIYQNSMDILKISIGRGR</sequence>
<keyword evidence="4" id="KW-1185">Reference proteome</keyword>
<proteinExistence type="predicted"/>